<name>A0A4Q9N325_9APHY</name>
<dbReference type="GO" id="GO:0006888">
    <property type="term" value="P:endoplasmic reticulum to Golgi vesicle-mediated transport"/>
    <property type="evidence" value="ECO:0007669"/>
    <property type="project" value="InterPro"/>
</dbReference>
<dbReference type="Gene3D" id="1.20.58.1420">
    <property type="entry name" value="Dsl1p vesicle tethering complex, Tip20p subunit, domain B"/>
    <property type="match status" value="1"/>
</dbReference>
<dbReference type="GO" id="GO:0006890">
    <property type="term" value="P:retrograde vesicle-mediated transport, Golgi to endoplasmic reticulum"/>
    <property type="evidence" value="ECO:0007669"/>
    <property type="project" value="InterPro"/>
</dbReference>
<dbReference type="InterPro" id="IPR007528">
    <property type="entry name" value="RINT1_Tip20"/>
</dbReference>
<evidence type="ECO:0000256" key="2">
    <source>
        <dbReference type="SAM" id="MobiDB-lite"/>
    </source>
</evidence>
<feature type="compositionally biased region" description="Polar residues" evidence="2">
    <location>
        <begin position="664"/>
        <end position="679"/>
    </location>
</feature>
<dbReference type="EMBL" id="ML143387">
    <property type="protein sequence ID" value="TBU34919.1"/>
    <property type="molecule type" value="Genomic_DNA"/>
</dbReference>
<feature type="coiled-coil region" evidence="1">
    <location>
        <begin position="39"/>
        <end position="66"/>
    </location>
</feature>
<dbReference type="InterPro" id="IPR042042">
    <property type="entry name" value="Tip20p_domB"/>
</dbReference>
<feature type="region of interest" description="Disordered" evidence="2">
    <location>
        <begin position="660"/>
        <end position="680"/>
    </location>
</feature>
<keyword evidence="1" id="KW-0175">Coiled coil</keyword>
<dbReference type="PANTHER" id="PTHR13520:SF0">
    <property type="entry name" value="RAD50-INTERACTING PROTEIN 1"/>
    <property type="match status" value="1"/>
</dbReference>
<gene>
    <name evidence="3" type="ORF">BD311DRAFT_649050</name>
</gene>
<dbReference type="AlphaFoldDB" id="A0A4Q9N325"/>
<dbReference type="Gene3D" id="1.20.58.670">
    <property type="entry name" value="Dsl1p vesicle tethering complex, Tip20p subunit, domain D"/>
    <property type="match status" value="1"/>
</dbReference>
<reference evidence="3" key="1">
    <citation type="submission" date="2019-01" db="EMBL/GenBank/DDBJ databases">
        <title>Draft genome sequences of three monokaryotic isolates of the white-rot basidiomycete fungus Dichomitus squalens.</title>
        <authorList>
            <consortium name="DOE Joint Genome Institute"/>
            <person name="Lopez S.C."/>
            <person name="Andreopoulos B."/>
            <person name="Pangilinan J."/>
            <person name="Lipzen A."/>
            <person name="Riley R."/>
            <person name="Ahrendt S."/>
            <person name="Ng V."/>
            <person name="Barry K."/>
            <person name="Daum C."/>
            <person name="Grigoriev I.V."/>
            <person name="Hilden K.S."/>
            <person name="Makela M.R."/>
            <person name="de Vries R.P."/>
        </authorList>
    </citation>
    <scope>NUCLEOTIDE SEQUENCE [LARGE SCALE GENOMIC DNA]</scope>
    <source>
        <strain evidence="3">OM18370.1</strain>
    </source>
</reference>
<dbReference type="GO" id="GO:0060628">
    <property type="term" value="P:regulation of ER to Golgi vesicle-mediated transport"/>
    <property type="evidence" value="ECO:0007669"/>
    <property type="project" value="TreeGrafter"/>
</dbReference>
<dbReference type="GO" id="GO:0070939">
    <property type="term" value="C:Dsl1/NZR complex"/>
    <property type="evidence" value="ECO:0007669"/>
    <property type="project" value="InterPro"/>
</dbReference>
<dbReference type="PROSITE" id="PS51386">
    <property type="entry name" value="RINT1_TIP20"/>
    <property type="match status" value="1"/>
</dbReference>
<dbReference type="PANTHER" id="PTHR13520">
    <property type="entry name" value="RAD50-INTERACTING PROTEIN 1 RINT-1"/>
    <property type="match status" value="1"/>
</dbReference>
<proteinExistence type="predicted"/>
<evidence type="ECO:0000313" key="3">
    <source>
        <dbReference type="EMBL" id="TBU34919.1"/>
    </source>
</evidence>
<organism evidence="3">
    <name type="scientific">Dichomitus squalens</name>
    <dbReference type="NCBI Taxonomy" id="114155"/>
    <lineage>
        <taxon>Eukaryota</taxon>
        <taxon>Fungi</taxon>
        <taxon>Dikarya</taxon>
        <taxon>Basidiomycota</taxon>
        <taxon>Agaricomycotina</taxon>
        <taxon>Agaricomycetes</taxon>
        <taxon>Polyporales</taxon>
        <taxon>Polyporaceae</taxon>
        <taxon>Dichomitus</taxon>
    </lineage>
</organism>
<dbReference type="OrthoDB" id="407410at2759"/>
<accession>A0A4Q9N325</accession>
<protein>
    <submittedName>
        <fullName evidence="3">RINT-1 family protein</fullName>
    </submittedName>
</protein>
<dbReference type="Pfam" id="PF04437">
    <property type="entry name" value="RINT1_TIP1"/>
    <property type="match status" value="1"/>
</dbReference>
<dbReference type="InterPro" id="IPR042044">
    <property type="entry name" value="EXOC6PINT-1/Sec15/Tip20_C_dom2"/>
</dbReference>
<evidence type="ECO:0000256" key="1">
    <source>
        <dbReference type="SAM" id="Coils"/>
    </source>
</evidence>
<sequence length="838" mass="93281">MSSAQIRTLLQPPDLSESDARALAYLNSTYKSLDDLEHESGLEAVVEQARQRLDDLDTKVPQLAQSQTSLDDVIARTRQKATEDLHTAQELALLRHSLADELSFLSGELESALSSSPEGGPTLLEDLETLHRSLKELDSVKGYVQVIEHALKLSEAAVDQVRNSGVVTVSEYERLQAFVASVEAACSKVEAVASQPDLHVLAFLESVVEQTWKDIKGVLSTTLLEAAEKLKWPLKVDYASASPEDRRAFETAFYNLLKLQTTGEKIRDSSKRKASAKEGLYPIQALVRAIALRFKFHFEGSRPTNRLDKPEWYFTHIANKSHEHRPFMESIIQALLSTTEYRTINAWREFTLQLLPVLESKLHRTIPALLAHPPILAHTIYQALAFDTALRDEGFDLPGTTAAPVSSLTADGEKRDGWAGISETILGKKEWFEAWVEGERKFAMDQYFEIISAPDAWLVADDDEEDEGESRAIDRELRPTNSARRVKALVEQVTDRYSPLPQFSHRTRFLIVVQLPLLESYHSRISSSLDAFETLSSTLLRAVPGALGSGNGGGDGRKLTAGVEGVQRLCKALVSAKYLAGAMEVWGEDLFFLELWAEINHRASLRTRAESVPLLPNPNSAEDEAPEGTIFEELVRHYHDLSERAEELIVSTVTGEVESGLKSHLQSGSTHATPATGSDTPDDIALAQSLLGPLALLSSHLTFLRGTLPRATVTSLYRRTASRVGSHLMQRQILYRGRSLTTLPEAKTVLAEAELWVETCRVALKEERGRVEAPWRPFLQAARLLAAEGDAWRRIVDSTFGFSDDGQWEEVLLDIVGLCELPREEVQGILRRREDCDR</sequence>
<dbReference type="Proteomes" id="UP000292957">
    <property type="component" value="Unassembled WGS sequence"/>
</dbReference>